<keyword evidence="2" id="KW-0106">Calcium</keyword>
<sequence>MVSHAVLFRAAVACASLLISATLFRSLVRAPPSSREEPGAEGGSSLAAESAAATSPRRQFFQEAENQQFQDETAARKDAHYLPVDREAEAAREVPTLEGTSNAGDSSSGGDAEEEQQQQPNVIFILIDDVGTNDIGYQSTDLWELTPFMDSLSSEGVRLTKYYTNQLCTPSRASLMTGRDTFRTGMQYEVVEDSGAWGLPLEEVTLAERFKTGKWHLGMYSDAHYPFARGFDTFLGYMGAVRGYSSHEGCNTPTFEGGEYSCFKDFGYGDKDGYINHITNTTRQGPSFVGNYSTTIITDRAIEVAKEHGEDPFFLYVSHQAVHSPVDPPPDDYFTEEEHATLARVVSEDAYRQRFARVILFLDKEMRRLHDELDALGALDNTVLVVASDNGACPTAGGSNYPLRGYKHTIFEGGVRVPAFVYSKSTDLIPEEARGTRYSGMMHSTDWTPTFGSVVPDLPLGEMGKELSGFDHWDAIIGGGEGEGGGVRTELVLGRSSYVFDLDAGEIVNNPRCTGWSTFSLDDPVISEDPGCDLEDACTSCTVDCGGPELIDFLFHIDTDPYETENLRDSMPEKYAEMVQRFEVSTNDEVVAEYKPAQPQALERWDEFNHWMVAWL</sequence>
<accession>D7FLS1</accession>
<dbReference type="Proteomes" id="UP000002630">
    <property type="component" value="Linkage Group LG09"/>
</dbReference>
<feature type="region of interest" description="Disordered" evidence="4">
    <location>
        <begin position="90"/>
        <end position="116"/>
    </location>
</feature>
<dbReference type="EC" id="3.1.6.-" evidence="6"/>
<dbReference type="GO" id="GO:0008484">
    <property type="term" value="F:sulfuric ester hydrolase activity"/>
    <property type="evidence" value="ECO:0007669"/>
    <property type="project" value="InterPro"/>
</dbReference>
<reference evidence="6 7" key="1">
    <citation type="journal article" date="2010" name="Nature">
        <title>The Ectocarpus genome and the independent evolution of multicellularity in brown algae.</title>
        <authorList>
            <person name="Cock J.M."/>
            <person name="Sterck L."/>
            <person name="Rouze P."/>
            <person name="Scornet D."/>
            <person name="Allen A.E."/>
            <person name="Amoutzias G."/>
            <person name="Anthouard V."/>
            <person name="Artiguenave F."/>
            <person name="Aury J.M."/>
            <person name="Badger J.H."/>
            <person name="Beszteri B."/>
            <person name="Billiau K."/>
            <person name="Bonnet E."/>
            <person name="Bothwell J.H."/>
            <person name="Bowler C."/>
            <person name="Boyen C."/>
            <person name="Brownlee C."/>
            <person name="Carrano C.J."/>
            <person name="Charrier B."/>
            <person name="Cho G.Y."/>
            <person name="Coelho S.M."/>
            <person name="Collen J."/>
            <person name="Corre E."/>
            <person name="Da Silva C."/>
            <person name="Delage L."/>
            <person name="Delaroque N."/>
            <person name="Dittami S.M."/>
            <person name="Doulbeau S."/>
            <person name="Elias M."/>
            <person name="Farnham G."/>
            <person name="Gachon C.M."/>
            <person name="Gschloessl B."/>
            <person name="Heesch S."/>
            <person name="Jabbari K."/>
            <person name="Jubin C."/>
            <person name="Kawai H."/>
            <person name="Kimura K."/>
            <person name="Kloareg B."/>
            <person name="Kupper F.C."/>
            <person name="Lang D."/>
            <person name="Le Bail A."/>
            <person name="Leblanc C."/>
            <person name="Lerouge P."/>
            <person name="Lohr M."/>
            <person name="Lopez P.J."/>
            <person name="Martens C."/>
            <person name="Maumus F."/>
            <person name="Michel G."/>
            <person name="Miranda-Saavedra D."/>
            <person name="Morales J."/>
            <person name="Moreau H."/>
            <person name="Motomura T."/>
            <person name="Nagasato C."/>
            <person name="Napoli C.A."/>
            <person name="Nelson D.R."/>
            <person name="Nyvall-Collen P."/>
            <person name="Peters A.F."/>
            <person name="Pommier C."/>
            <person name="Potin P."/>
            <person name="Poulain J."/>
            <person name="Quesneville H."/>
            <person name="Read B."/>
            <person name="Rensing S.A."/>
            <person name="Ritter A."/>
            <person name="Rousvoal S."/>
            <person name="Samanta M."/>
            <person name="Samson G."/>
            <person name="Schroeder D.C."/>
            <person name="Segurens B."/>
            <person name="Strittmatter M."/>
            <person name="Tonon T."/>
            <person name="Tregear J.W."/>
            <person name="Valentin K."/>
            <person name="von Dassow P."/>
            <person name="Yamagishi T."/>
            <person name="Van de Peer Y."/>
            <person name="Wincker P."/>
        </authorList>
    </citation>
    <scope>NUCLEOTIDE SEQUENCE [LARGE SCALE GENOMIC DNA]</scope>
    <source>
        <strain evidence="7">Ec32 / CCAP1310/4</strain>
    </source>
</reference>
<dbReference type="AlphaFoldDB" id="D7FLS1"/>
<dbReference type="Gene3D" id="3.30.1120.10">
    <property type="match status" value="1"/>
</dbReference>
<dbReference type="InterPro" id="IPR000917">
    <property type="entry name" value="Sulfatase_N"/>
</dbReference>
<dbReference type="GO" id="GO:0046872">
    <property type="term" value="F:metal ion binding"/>
    <property type="evidence" value="ECO:0007669"/>
    <property type="project" value="UniProtKB-KW"/>
</dbReference>
<dbReference type="STRING" id="2880.D7FLS1"/>
<evidence type="ECO:0000313" key="7">
    <source>
        <dbReference type="Proteomes" id="UP000002630"/>
    </source>
</evidence>
<dbReference type="Gene3D" id="3.40.720.10">
    <property type="entry name" value="Alkaline Phosphatase, subunit A"/>
    <property type="match status" value="1"/>
</dbReference>
<dbReference type="InterPro" id="IPR047115">
    <property type="entry name" value="ARSB"/>
</dbReference>
<dbReference type="OrthoDB" id="188144at2759"/>
<dbReference type="CDD" id="cd16029">
    <property type="entry name" value="4-S"/>
    <property type="match status" value="1"/>
</dbReference>
<protein>
    <submittedName>
        <fullName evidence="6">Formylglycine-dependent sulfatase</fullName>
        <ecNumber evidence="6">3.1.6.-</ecNumber>
    </submittedName>
</protein>
<organism evidence="6 7">
    <name type="scientific">Ectocarpus siliculosus</name>
    <name type="common">Brown alga</name>
    <name type="synonym">Conferva siliculosa</name>
    <dbReference type="NCBI Taxonomy" id="2880"/>
    <lineage>
        <taxon>Eukaryota</taxon>
        <taxon>Sar</taxon>
        <taxon>Stramenopiles</taxon>
        <taxon>Ochrophyta</taxon>
        <taxon>PX clade</taxon>
        <taxon>Phaeophyceae</taxon>
        <taxon>Ectocarpales</taxon>
        <taxon>Ectocarpaceae</taxon>
        <taxon>Ectocarpus</taxon>
    </lineage>
</organism>
<keyword evidence="6" id="KW-0378">Hydrolase</keyword>
<name>D7FLS1_ECTSI</name>
<evidence type="ECO:0000256" key="4">
    <source>
        <dbReference type="SAM" id="MobiDB-lite"/>
    </source>
</evidence>
<feature type="region of interest" description="Disordered" evidence="4">
    <location>
        <begin position="31"/>
        <end position="78"/>
    </location>
</feature>
<dbReference type="EMBL" id="FN649734">
    <property type="protein sequence ID" value="CBJ29746.1"/>
    <property type="molecule type" value="Genomic_DNA"/>
</dbReference>
<keyword evidence="3" id="KW-0325">Glycoprotein</keyword>
<evidence type="ECO:0000313" key="6">
    <source>
        <dbReference type="EMBL" id="CBJ29746.1"/>
    </source>
</evidence>
<feature type="domain" description="Sulfatase N-terminal" evidence="5">
    <location>
        <begin position="120"/>
        <end position="452"/>
    </location>
</feature>
<proteinExistence type="predicted"/>
<keyword evidence="7" id="KW-1185">Reference proteome</keyword>
<dbReference type="eggNOG" id="KOG3867">
    <property type="taxonomic scope" value="Eukaryota"/>
</dbReference>
<dbReference type="Pfam" id="PF00884">
    <property type="entry name" value="Sulfatase"/>
    <property type="match status" value="1"/>
</dbReference>
<dbReference type="EMBL" id="FN648144">
    <property type="protein sequence ID" value="CBJ29746.1"/>
    <property type="molecule type" value="Genomic_DNA"/>
</dbReference>
<evidence type="ECO:0000256" key="1">
    <source>
        <dbReference type="ARBA" id="ARBA00022723"/>
    </source>
</evidence>
<dbReference type="PANTHER" id="PTHR10342:SF274">
    <property type="entry name" value="ARYLSULFATASE B"/>
    <property type="match status" value="1"/>
</dbReference>
<keyword evidence="1" id="KW-0479">Metal-binding</keyword>
<dbReference type="InterPro" id="IPR017850">
    <property type="entry name" value="Alkaline_phosphatase_core_sf"/>
</dbReference>
<evidence type="ECO:0000256" key="3">
    <source>
        <dbReference type="ARBA" id="ARBA00023180"/>
    </source>
</evidence>
<feature type="compositionally biased region" description="Low complexity" evidence="4">
    <location>
        <begin position="43"/>
        <end position="72"/>
    </location>
</feature>
<evidence type="ECO:0000256" key="2">
    <source>
        <dbReference type="ARBA" id="ARBA00022837"/>
    </source>
</evidence>
<gene>
    <name evidence="6" type="ORF">Esi_0160_0043</name>
</gene>
<evidence type="ECO:0000259" key="5">
    <source>
        <dbReference type="Pfam" id="PF00884"/>
    </source>
</evidence>
<dbReference type="InParanoid" id="D7FLS1"/>
<dbReference type="SUPFAM" id="SSF53649">
    <property type="entry name" value="Alkaline phosphatase-like"/>
    <property type="match status" value="1"/>
</dbReference>
<dbReference type="PANTHER" id="PTHR10342">
    <property type="entry name" value="ARYLSULFATASE"/>
    <property type="match status" value="1"/>
</dbReference>
<dbReference type="OMA" id="TGMQHDN"/>